<evidence type="ECO:0000256" key="1">
    <source>
        <dbReference type="SAM" id="MobiDB-lite"/>
    </source>
</evidence>
<feature type="chain" id="PRO_5035431452" evidence="2">
    <location>
        <begin position="31"/>
        <end position="336"/>
    </location>
</feature>
<feature type="signal peptide" evidence="2">
    <location>
        <begin position="1"/>
        <end position="30"/>
    </location>
</feature>
<comment type="caution">
    <text evidence="3">The sequence shown here is derived from an EMBL/GenBank/DDBJ whole genome shotgun (WGS) entry which is preliminary data.</text>
</comment>
<organism evidence="3 4">
    <name type="scientific">Cocos nucifera</name>
    <name type="common">Coconut palm</name>
    <dbReference type="NCBI Taxonomy" id="13894"/>
    <lineage>
        <taxon>Eukaryota</taxon>
        <taxon>Viridiplantae</taxon>
        <taxon>Streptophyta</taxon>
        <taxon>Embryophyta</taxon>
        <taxon>Tracheophyta</taxon>
        <taxon>Spermatophyta</taxon>
        <taxon>Magnoliopsida</taxon>
        <taxon>Liliopsida</taxon>
        <taxon>Arecaceae</taxon>
        <taxon>Arecoideae</taxon>
        <taxon>Cocoseae</taxon>
        <taxon>Attaleinae</taxon>
        <taxon>Cocos</taxon>
    </lineage>
</organism>
<dbReference type="EMBL" id="CM017878">
    <property type="protein sequence ID" value="KAG1354084.1"/>
    <property type="molecule type" value="Genomic_DNA"/>
</dbReference>
<dbReference type="PANTHER" id="PTHR33935:SF22">
    <property type="entry name" value="OS10G0149400 PROTEIN"/>
    <property type="match status" value="1"/>
</dbReference>
<feature type="region of interest" description="Disordered" evidence="1">
    <location>
        <begin position="231"/>
        <end position="280"/>
    </location>
</feature>
<reference evidence="3" key="2">
    <citation type="submission" date="2019-07" db="EMBL/GenBank/DDBJ databases">
        <authorList>
            <person name="Yang Y."/>
            <person name="Bocs S."/>
            <person name="Baudouin L."/>
        </authorList>
    </citation>
    <scope>NUCLEOTIDE SEQUENCE</scope>
    <source>
        <tissue evidence="3">Spear leaf of Hainan Tall coconut</tissue>
    </source>
</reference>
<feature type="compositionally biased region" description="Pro residues" evidence="1">
    <location>
        <begin position="231"/>
        <end position="240"/>
    </location>
</feature>
<dbReference type="PANTHER" id="PTHR33935">
    <property type="entry name" value="OS10G0148100 PROTEIN"/>
    <property type="match status" value="1"/>
</dbReference>
<evidence type="ECO:0000256" key="2">
    <source>
        <dbReference type="SAM" id="SignalP"/>
    </source>
</evidence>
<dbReference type="OrthoDB" id="683185at2759"/>
<gene>
    <name evidence="3" type="ORF">COCNU_07G001960</name>
</gene>
<keyword evidence="4" id="KW-1185">Reference proteome</keyword>
<protein>
    <submittedName>
        <fullName evidence="3">Putative proline-rich protein 4</fullName>
    </submittedName>
</protein>
<feature type="region of interest" description="Disordered" evidence="1">
    <location>
        <begin position="301"/>
        <end position="336"/>
    </location>
</feature>
<sequence length="336" mass="34527">MASIKGSPPLLRSLLLGLCTVLLASNFSSATPQTERIVAVVGDSECLDCAQKSIKNEEAFKDKVSVIFGAFLQAGLHVAIQCKTGNGSNETKGVGLLDKSGSFDVQLPSGILRDDGELKDECFAQLRGTSEAPCPDNNGVDQSKIVLKSKESGKHTFVLAAGKLSFSSTCTTAFACPPCPPPCPPCPPPCPPPKKPCPPAPKKPCPPVPKKSCSPCPPPCPPAPKKPCPPAPKKPCPPAPKKPRPQAMPAGSQEAVPAMPSTMPASMPPTMPAAVPTAMPASQVATPTGFKEAIPAGSQVATSSNSKATSLGTNISPCTVLTPSSSSFPSARNNFL</sequence>
<evidence type="ECO:0000313" key="4">
    <source>
        <dbReference type="Proteomes" id="UP000797356"/>
    </source>
</evidence>
<proteinExistence type="predicted"/>
<name>A0A8K0IEG7_COCNU</name>
<accession>A0A8K0IEG7</accession>
<dbReference type="Pfam" id="PF01190">
    <property type="entry name" value="Pollen_Ole_e_1"/>
    <property type="match status" value="1"/>
</dbReference>
<dbReference type="Proteomes" id="UP000797356">
    <property type="component" value="Chromosome 7"/>
</dbReference>
<evidence type="ECO:0000313" key="3">
    <source>
        <dbReference type="EMBL" id="KAG1354084.1"/>
    </source>
</evidence>
<dbReference type="AlphaFoldDB" id="A0A8K0IEG7"/>
<feature type="compositionally biased region" description="Low complexity" evidence="1">
    <location>
        <begin position="255"/>
        <end position="265"/>
    </location>
</feature>
<reference evidence="3" key="1">
    <citation type="journal article" date="2017" name="Gigascience">
        <title>The genome draft of coconut (Cocos nucifera).</title>
        <authorList>
            <person name="Xiao Y."/>
            <person name="Xu P."/>
            <person name="Fan H."/>
            <person name="Baudouin L."/>
            <person name="Xia W."/>
            <person name="Bocs S."/>
            <person name="Xu J."/>
            <person name="Li Q."/>
            <person name="Guo A."/>
            <person name="Zhou L."/>
            <person name="Li J."/>
            <person name="Wu Y."/>
            <person name="Ma Z."/>
            <person name="Armero A."/>
            <person name="Issali A.E."/>
            <person name="Liu N."/>
            <person name="Peng M."/>
            <person name="Yang Y."/>
        </authorList>
    </citation>
    <scope>NUCLEOTIDE SEQUENCE</scope>
    <source>
        <tissue evidence="3">Spear leaf of Hainan Tall coconut</tissue>
    </source>
</reference>
<keyword evidence="2" id="KW-0732">Signal</keyword>